<accession>A0A3D9L8Y5</accession>
<protein>
    <recommendedName>
        <fullName evidence="3">Outer membrane protein with beta-barrel domain</fullName>
    </recommendedName>
</protein>
<name>A0A3D9L8Y5_MARFU</name>
<reference evidence="1 2" key="1">
    <citation type="submission" date="2018-07" db="EMBL/GenBank/DDBJ databases">
        <title>Genomic Encyclopedia of Type Strains, Phase IV (KMG-IV): sequencing the most valuable type-strain genomes for metagenomic binning, comparative biology and taxonomic classification.</title>
        <authorList>
            <person name="Goeker M."/>
        </authorList>
    </citation>
    <scope>NUCLEOTIDE SEQUENCE [LARGE SCALE GENOMIC DNA]</scope>
    <source>
        <strain evidence="1 2">DSM 4134</strain>
    </source>
</reference>
<evidence type="ECO:0008006" key="3">
    <source>
        <dbReference type="Google" id="ProtNLM"/>
    </source>
</evidence>
<dbReference type="EMBL" id="QREG01000002">
    <property type="protein sequence ID" value="REE02144.1"/>
    <property type="molecule type" value="Genomic_DNA"/>
</dbReference>
<proteinExistence type="predicted"/>
<evidence type="ECO:0000313" key="1">
    <source>
        <dbReference type="EMBL" id="REE02144.1"/>
    </source>
</evidence>
<evidence type="ECO:0000313" key="2">
    <source>
        <dbReference type="Proteomes" id="UP000256779"/>
    </source>
</evidence>
<dbReference type="AlphaFoldDB" id="A0A3D9L8Y5"/>
<organism evidence="1 2">
    <name type="scientific">Marinoscillum furvescens DSM 4134</name>
    <dbReference type="NCBI Taxonomy" id="1122208"/>
    <lineage>
        <taxon>Bacteria</taxon>
        <taxon>Pseudomonadati</taxon>
        <taxon>Bacteroidota</taxon>
        <taxon>Cytophagia</taxon>
        <taxon>Cytophagales</taxon>
        <taxon>Reichenbachiellaceae</taxon>
        <taxon>Marinoscillum</taxon>
    </lineage>
</organism>
<sequence>MMLLAGTLTFSQGVSFSYLLPKNGYLSAPVSPFSIRGIGFGEKAGLQTGITLYSIPGLGMEELPFSSDKPMVGPHFAILVPGQLFFTIPVKNWQFKFLAGGFLWWNINPRLNEGNLDRGYREFEQAESLNTDFSLKNKLGKGLTGGLEITFAWSRELSLTAQASYLKGSAEAPLSGTYTGSKNGQTFTTSADENAAILLEGLELSFGVIFSR</sequence>
<keyword evidence="2" id="KW-1185">Reference proteome</keyword>
<comment type="caution">
    <text evidence="1">The sequence shown here is derived from an EMBL/GenBank/DDBJ whole genome shotgun (WGS) entry which is preliminary data.</text>
</comment>
<gene>
    <name evidence="1" type="ORF">C7460_102168</name>
</gene>
<dbReference type="Proteomes" id="UP000256779">
    <property type="component" value="Unassembled WGS sequence"/>
</dbReference>